<dbReference type="GO" id="GO:0062054">
    <property type="term" value="F:fluoride channel activity"/>
    <property type="evidence" value="ECO:0007669"/>
    <property type="project" value="UniProtKB-UniRule"/>
</dbReference>
<dbReference type="RefSeq" id="WP_065673943.1">
    <property type="nucleotide sequence ID" value="NZ_AP024308.1"/>
</dbReference>
<accession>A0A3E2DG99</accession>
<dbReference type="PANTHER" id="PTHR28259">
    <property type="entry name" value="FLUORIDE EXPORT PROTEIN 1-RELATED"/>
    <property type="match status" value="1"/>
</dbReference>
<evidence type="ECO:0000256" key="10">
    <source>
        <dbReference type="HAMAP-Rule" id="MF_00454"/>
    </source>
</evidence>
<organism evidence="11 12">
    <name type="scientific">Cutibacterium avidum</name>
    <dbReference type="NCBI Taxonomy" id="33010"/>
    <lineage>
        <taxon>Bacteria</taxon>
        <taxon>Bacillati</taxon>
        <taxon>Actinomycetota</taxon>
        <taxon>Actinomycetes</taxon>
        <taxon>Propionibacteriales</taxon>
        <taxon>Propionibacteriaceae</taxon>
        <taxon>Cutibacterium</taxon>
    </lineage>
</organism>
<comment type="caution">
    <text evidence="11">The sequence shown here is derived from an EMBL/GenBank/DDBJ whole genome shotgun (WGS) entry which is preliminary data.</text>
</comment>
<feature type="transmembrane region" description="Helical" evidence="10">
    <location>
        <begin position="45"/>
        <end position="65"/>
    </location>
</feature>
<keyword evidence="4 10" id="KW-1133">Transmembrane helix</keyword>
<evidence type="ECO:0000256" key="2">
    <source>
        <dbReference type="ARBA" id="ARBA00022475"/>
    </source>
</evidence>
<keyword evidence="10" id="KW-0915">Sodium</keyword>
<dbReference type="GO" id="GO:0140114">
    <property type="term" value="P:cellular detoxification of fluoride"/>
    <property type="evidence" value="ECO:0007669"/>
    <property type="project" value="UniProtKB-UniRule"/>
</dbReference>
<dbReference type="EMBL" id="NOWI01000005">
    <property type="protein sequence ID" value="RFT44429.1"/>
    <property type="molecule type" value="Genomic_DNA"/>
</dbReference>
<keyword evidence="10" id="KW-0813">Transport</keyword>
<evidence type="ECO:0000256" key="4">
    <source>
        <dbReference type="ARBA" id="ARBA00022989"/>
    </source>
</evidence>
<feature type="transmembrane region" description="Helical" evidence="10">
    <location>
        <begin position="108"/>
        <end position="131"/>
    </location>
</feature>
<keyword evidence="10" id="KW-0406">Ion transport</keyword>
<evidence type="ECO:0000256" key="9">
    <source>
        <dbReference type="ARBA" id="ARBA00049940"/>
    </source>
</evidence>
<evidence type="ECO:0000256" key="6">
    <source>
        <dbReference type="ARBA" id="ARBA00023303"/>
    </source>
</evidence>
<dbReference type="InterPro" id="IPR003691">
    <property type="entry name" value="FluC"/>
</dbReference>
<dbReference type="AlphaFoldDB" id="A0A3E2DG99"/>
<keyword evidence="3 10" id="KW-0812">Transmembrane</keyword>
<evidence type="ECO:0000256" key="1">
    <source>
        <dbReference type="ARBA" id="ARBA00004651"/>
    </source>
</evidence>
<evidence type="ECO:0000313" key="11">
    <source>
        <dbReference type="EMBL" id="RFT44429.1"/>
    </source>
</evidence>
<evidence type="ECO:0000256" key="3">
    <source>
        <dbReference type="ARBA" id="ARBA00022692"/>
    </source>
</evidence>
<name>A0A3E2DG99_9ACTN</name>
<evidence type="ECO:0000256" key="7">
    <source>
        <dbReference type="ARBA" id="ARBA00035120"/>
    </source>
</evidence>
<feature type="binding site" evidence="10">
    <location>
        <position position="88"/>
    </location>
    <ligand>
        <name>Na(+)</name>
        <dbReference type="ChEBI" id="CHEBI:29101"/>
        <note>structural</note>
    </ligand>
</feature>
<dbReference type="GO" id="GO:0005886">
    <property type="term" value="C:plasma membrane"/>
    <property type="evidence" value="ECO:0007669"/>
    <property type="project" value="UniProtKB-SubCell"/>
</dbReference>
<proteinExistence type="inferred from homology"/>
<dbReference type="GO" id="GO:0046872">
    <property type="term" value="F:metal ion binding"/>
    <property type="evidence" value="ECO:0007669"/>
    <property type="project" value="UniProtKB-KW"/>
</dbReference>
<evidence type="ECO:0000256" key="8">
    <source>
        <dbReference type="ARBA" id="ARBA00035585"/>
    </source>
</evidence>
<dbReference type="PROSITE" id="PS51257">
    <property type="entry name" value="PROKAR_LIPOPROTEIN"/>
    <property type="match status" value="1"/>
</dbReference>
<keyword evidence="2 10" id="KW-1003">Cell membrane</keyword>
<gene>
    <name evidence="10" type="primary">fluC</name>
    <name evidence="10" type="synonym">crcB</name>
    <name evidence="11" type="ORF">CHT91_06195</name>
</gene>
<feature type="transmembrane region" description="Helical" evidence="10">
    <location>
        <begin position="77"/>
        <end position="96"/>
    </location>
</feature>
<sequence>MAVRSGFLDRRPVLVGLVFLGGCLGTLMRAEIAHAWPAPADGVPWATLVTNLVGAFVLATLLEVLVHAGPDEGIRRAVRLCLGTGLLGGFTTYSTLAVESGQRVMSGYWLLGIAYLLTSVAAGAFLAWAMITTVRAAVRRRSS</sequence>
<comment type="catalytic activity">
    <reaction evidence="8">
        <text>fluoride(in) = fluoride(out)</text>
        <dbReference type="Rhea" id="RHEA:76159"/>
        <dbReference type="ChEBI" id="CHEBI:17051"/>
    </reaction>
    <physiologicalReaction direction="left-to-right" evidence="8">
        <dbReference type="Rhea" id="RHEA:76160"/>
    </physiologicalReaction>
</comment>
<dbReference type="Pfam" id="PF02537">
    <property type="entry name" value="CRCB"/>
    <property type="match status" value="1"/>
</dbReference>
<comment type="subcellular location">
    <subcellularLocation>
        <location evidence="1 10">Cell membrane</location>
        <topology evidence="1 10">Multi-pass membrane protein</topology>
    </subcellularLocation>
</comment>
<dbReference type="PANTHER" id="PTHR28259:SF1">
    <property type="entry name" value="FLUORIDE EXPORT PROTEIN 1-RELATED"/>
    <property type="match status" value="1"/>
</dbReference>
<reference evidence="11 12" key="1">
    <citation type="submission" date="2017-07" db="EMBL/GenBank/DDBJ databases">
        <authorList>
            <person name="Sun Z.S."/>
            <person name="Albrecht U."/>
            <person name="Echele G."/>
            <person name="Lee C.C."/>
        </authorList>
    </citation>
    <scope>NUCLEOTIDE SEQUENCE [LARGE SCALE GENOMIC DNA]</scope>
    <source>
        <strain evidence="11 12">P16-029</strain>
    </source>
</reference>
<keyword evidence="10" id="KW-0479">Metal-binding</keyword>
<protein>
    <recommendedName>
        <fullName evidence="10">Fluoride-specific ion channel FluC</fullName>
    </recommendedName>
</protein>
<comment type="function">
    <text evidence="9 10">Fluoride-specific ion channel. Important for reducing fluoride concentration in the cell, thus reducing its toxicity.</text>
</comment>
<comment type="similarity">
    <text evidence="7 10">Belongs to the fluoride channel Fluc/FEX (TC 1.A.43) family.</text>
</comment>
<dbReference type="HAMAP" id="MF_00454">
    <property type="entry name" value="FluC"/>
    <property type="match status" value="1"/>
</dbReference>
<comment type="activity regulation">
    <text evidence="10">Na(+) is not transported, but it plays an essential structural role and its presence is essential for fluoride channel function.</text>
</comment>
<keyword evidence="6 10" id="KW-0407">Ion channel</keyword>
<evidence type="ECO:0000313" key="12">
    <source>
        <dbReference type="Proteomes" id="UP000259211"/>
    </source>
</evidence>
<dbReference type="Proteomes" id="UP000259211">
    <property type="component" value="Unassembled WGS sequence"/>
</dbReference>
<keyword evidence="5 10" id="KW-0472">Membrane</keyword>
<feature type="binding site" evidence="10">
    <location>
        <position position="91"/>
    </location>
    <ligand>
        <name>Na(+)</name>
        <dbReference type="ChEBI" id="CHEBI:29101"/>
        <note>structural</note>
    </ligand>
</feature>
<evidence type="ECO:0000256" key="5">
    <source>
        <dbReference type="ARBA" id="ARBA00023136"/>
    </source>
</evidence>